<dbReference type="EMBL" id="CM037151">
    <property type="protein sequence ID" value="KAH7843332.1"/>
    <property type="molecule type" value="Genomic_DNA"/>
</dbReference>
<accession>A0ACB7XQT5</accession>
<evidence type="ECO:0000313" key="2">
    <source>
        <dbReference type="Proteomes" id="UP000828048"/>
    </source>
</evidence>
<evidence type="ECO:0000313" key="1">
    <source>
        <dbReference type="EMBL" id="KAH7843332.1"/>
    </source>
</evidence>
<organism evidence="1 2">
    <name type="scientific">Vaccinium darrowii</name>
    <dbReference type="NCBI Taxonomy" id="229202"/>
    <lineage>
        <taxon>Eukaryota</taxon>
        <taxon>Viridiplantae</taxon>
        <taxon>Streptophyta</taxon>
        <taxon>Embryophyta</taxon>
        <taxon>Tracheophyta</taxon>
        <taxon>Spermatophyta</taxon>
        <taxon>Magnoliopsida</taxon>
        <taxon>eudicotyledons</taxon>
        <taxon>Gunneridae</taxon>
        <taxon>Pentapetalae</taxon>
        <taxon>asterids</taxon>
        <taxon>Ericales</taxon>
        <taxon>Ericaceae</taxon>
        <taxon>Vaccinioideae</taxon>
        <taxon>Vaccinieae</taxon>
        <taxon>Vaccinium</taxon>
    </lineage>
</organism>
<name>A0ACB7XQT5_9ERIC</name>
<sequence length="1232" mass="137632">MEDGGAMGMNFWRVRRKVAEEDGKRLESAYGVRIHEDSLTFSCRIVQGHYDDGGQSVEYREDLLQRKAADLLETACSLLRSQIDAGEADEDEKRFDADAYKLLRCQVEAHEMRKEKDPARKFWLLRVEKELKGYTCMLDQFLHHWKHVLLLQHEGHISKENIQLLQSAREDIQSCLINGWEHNSNLLSTTVGRLEALVNLLTQRVCPELGQVVMVGPRLIAKVASSLTGFPASWLLRGYKPYPKDLDGRLYGRQVGKKVAMLTICHALSRAALKPGPLEGGIATRPIGSFLFLCGDRHGGPEFAEALVDELFDGLDSLIHFDMLEYADPCSASRLLGVPVSQCEPGALGQLTEAVKSKRFSVVLFSNIDVAHPSVIDILIEIVSRGRVTDGQGSTVDFTKTLLIMTSKLGTDKQLTVTCKCFPMDGEYPVKELLDCHPSESRQRCDVLRRLEMVQKQLKPELFGQLDDIVLFAILSFDKCKAAARLRLRDIARSMTRRGLIIYPSEAALSHILSMGFWWRGGETTVKVWMEENLVPELRGMCAKGEIDDNHIIYIDTLVGAAKLSYRLVKCEDFVGDQGLRQLQDSLAKLSVLRRTEKYRINIIFLLQRKLYELKSSVGVCARTDFERCVKVILEVVSIIDVMIKETYVNLAADEVKVLHGPMNEEAGLTRGEEAELKGGEEAELKGGEEANNKKAKKGVEYLKARLHSNLGDQAIEVIAAAALRIIDVPLHPASNDPVVSFLFFGLTSFGKAELVKDLAEKFVTDDGANLLMQIKLSEYSDSGSLSRLMDALQSFAGIEDCGMQLPEAVRMRPCSIVFLDQVEKAHASVFCALLSVLDNNMFRDDHGRNLDFGNTIVIITSDLGNKQIFARLFFHAFENSKQQSAIKQEETRGVFRWELLTRVDELVFLNPFAARDDHLKKVLRISMRSGPHLEGSALSAFFGCLACLFQPVNDPDSEDSQPELEPLYIKSAARELSRGRIGRDSCSSSSTVASSEQCREMRLKLEERGQSSTTTTGVPQPLSTASPSPSPSPNIPPPPSITTTTKSQTLLPFRLCLSLFRAAVSLSSQITDLPSPLKSQILRHRSHHHHDVSAGPNNLPKLVNAEKKFQIGFLLPLVYDEEEEHHEVNAEMIEFQFDSFVHMSCDIPFVRIPIDFVVEFACTCCVSMVKNGLFSEEASKGEALTSVAHFKLKVKEFQRDAGAFTFKTIAARVSTLRYLYLYPGLDTTSLR</sequence>
<protein>
    <submittedName>
        <fullName evidence="1">Uncharacterized protein</fullName>
    </submittedName>
</protein>
<gene>
    <name evidence="1" type="ORF">Vadar_015276</name>
</gene>
<proteinExistence type="predicted"/>
<reference evidence="1 2" key="1">
    <citation type="journal article" date="2021" name="Hortic Res">
        <title>High-quality reference genome and annotation aids understanding of berry development for evergreen blueberry (Vaccinium darrowii).</title>
        <authorList>
            <person name="Yu J."/>
            <person name="Hulse-Kemp A.M."/>
            <person name="Babiker E."/>
            <person name="Staton M."/>
        </authorList>
    </citation>
    <scope>NUCLEOTIDE SEQUENCE [LARGE SCALE GENOMIC DNA]</scope>
    <source>
        <strain evidence="2">cv. NJ 8807/NJ 8810</strain>
        <tissue evidence="1">Young leaf</tissue>
    </source>
</reference>
<comment type="caution">
    <text evidence="1">The sequence shown here is derived from an EMBL/GenBank/DDBJ whole genome shotgun (WGS) entry which is preliminary data.</text>
</comment>
<dbReference type="Proteomes" id="UP000828048">
    <property type="component" value="Chromosome 1"/>
</dbReference>
<keyword evidence="2" id="KW-1185">Reference proteome</keyword>